<accession>A0A174DIE7</accession>
<feature type="domain" description="DUF2828" evidence="1">
    <location>
        <begin position="154"/>
        <end position="243"/>
    </location>
</feature>
<name>A0A174DIE7_9CLOT</name>
<dbReference type="PANTHER" id="PTHR31373:SF27">
    <property type="entry name" value="TROVE DOMAIN-CONTAINING PROTEIN"/>
    <property type="match status" value="1"/>
</dbReference>
<dbReference type="eggNOG" id="COG2304">
    <property type="taxonomic scope" value="Bacteria"/>
</dbReference>
<dbReference type="AlphaFoldDB" id="A0A174DIE7"/>
<evidence type="ECO:0000313" key="4">
    <source>
        <dbReference type="Proteomes" id="UP000092714"/>
    </source>
</evidence>
<organism evidence="3 4">
    <name type="scientific">Clostridium paraputrificum</name>
    <dbReference type="NCBI Taxonomy" id="29363"/>
    <lineage>
        <taxon>Bacteria</taxon>
        <taxon>Bacillati</taxon>
        <taxon>Bacillota</taxon>
        <taxon>Clostridia</taxon>
        <taxon>Eubacteriales</taxon>
        <taxon>Clostridiaceae</taxon>
        <taxon>Clostridium</taxon>
    </lineage>
</organism>
<dbReference type="InterPro" id="IPR058580">
    <property type="entry name" value="DUF2828"/>
</dbReference>
<dbReference type="RefSeq" id="WP_027097877.1">
    <property type="nucleotide sequence ID" value="NZ_CABJAZ010000002.1"/>
</dbReference>
<evidence type="ECO:0000313" key="3">
    <source>
        <dbReference type="EMBL" id="OBY11410.1"/>
    </source>
</evidence>
<sequence length="507" mass="59684">MSFELFNKLKEDIINIDENLYEDLEEDYNEIIEIDNTSIHNLNFFSKGMFLRDINEEDIIELFSKAYEEDEKKALKILFFIRDKEKGLGERRVFRVCLNYLGNIDSNILKENLSLIPHYGRWDDLYSLFDTKLENETIKLIKDTLNKDLNSLAPSTLAKWLKSENTSSPESRRLGKKTRLLLNISSKEYRITLSKLRKKLNIVESSMSKGDWESIQYGNITFKSINKYKNAFLKHDYSRYKEYRELYRQFLEYRGGGLKESLIDENFPYMFVEDFIKNGHASFLYEYKSYIKEYKGDTVVSLGLSSKNFINNKNINTLYGGVGTILYFLRENRGKYKKHIITMKPKPNFKKIDMDNIKDKIEEIVKASVCNEINVEAALDLILFAAIKHGINEEDIPRRLLFIIDPGCKISMLSKGNNKDTPYFVNAEEFERIKEKWQYANLNIPHLIFWNIDKRRESSTIIKYSDNFTYAFGYSNEVFISLLNDESNSTQDLLNKVLEDNRYKAVI</sequence>
<feature type="domain" description="DUF7788" evidence="2">
    <location>
        <begin position="335"/>
        <end position="491"/>
    </location>
</feature>
<reference evidence="3 4" key="1">
    <citation type="submission" date="2016-06" db="EMBL/GenBank/DDBJ databases">
        <authorList>
            <person name="Kjaerup R.B."/>
            <person name="Dalgaard T.S."/>
            <person name="Juul-Madsen H.R."/>
        </authorList>
    </citation>
    <scope>NUCLEOTIDE SEQUENCE [LARGE SCALE GENOMIC DNA]</scope>
    <source>
        <strain evidence="3 4">373-A1</strain>
    </source>
</reference>
<dbReference type="InterPro" id="IPR056690">
    <property type="entry name" value="DUF7788"/>
</dbReference>
<dbReference type="InterPro" id="IPR011205">
    <property type="entry name" value="UCP015417_vWA"/>
</dbReference>
<evidence type="ECO:0008006" key="5">
    <source>
        <dbReference type="Google" id="ProtNLM"/>
    </source>
</evidence>
<protein>
    <recommendedName>
        <fullName evidence="5">DUF2828 domain-containing protein</fullName>
    </recommendedName>
</protein>
<comment type="caution">
    <text evidence="3">The sequence shown here is derived from an EMBL/GenBank/DDBJ whole genome shotgun (WGS) entry which is preliminary data.</text>
</comment>
<dbReference type="Pfam" id="PF11443">
    <property type="entry name" value="DUF2828"/>
    <property type="match status" value="1"/>
</dbReference>
<evidence type="ECO:0000259" key="2">
    <source>
        <dbReference type="Pfam" id="PF25043"/>
    </source>
</evidence>
<gene>
    <name evidence="3" type="ORF">CP373A1_05515</name>
</gene>
<evidence type="ECO:0000259" key="1">
    <source>
        <dbReference type="Pfam" id="PF11443"/>
    </source>
</evidence>
<dbReference type="EMBL" id="MAPZ01000014">
    <property type="protein sequence ID" value="OBY11410.1"/>
    <property type="molecule type" value="Genomic_DNA"/>
</dbReference>
<dbReference type="Proteomes" id="UP000092714">
    <property type="component" value="Unassembled WGS sequence"/>
</dbReference>
<proteinExistence type="predicted"/>
<dbReference type="PANTHER" id="PTHR31373">
    <property type="entry name" value="OS06G0652100 PROTEIN"/>
    <property type="match status" value="1"/>
</dbReference>
<dbReference type="Pfam" id="PF25043">
    <property type="entry name" value="DUF7788"/>
    <property type="match status" value="1"/>
</dbReference>
<dbReference type="GeneID" id="42775707"/>
<keyword evidence="4" id="KW-1185">Reference proteome</keyword>